<reference evidence="2" key="1">
    <citation type="journal article" date="2019" name="Int. J. Syst. Evol. Microbiol.">
        <title>The Global Catalogue of Microorganisms (GCM) 10K type strain sequencing project: providing services to taxonomists for standard genome sequencing and annotation.</title>
        <authorList>
            <consortium name="The Broad Institute Genomics Platform"/>
            <consortium name="The Broad Institute Genome Sequencing Center for Infectious Disease"/>
            <person name="Wu L."/>
            <person name="Ma J."/>
        </authorList>
    </citation>
    <scope>NUCLEOTIDE SEQUENCE [LARGE SCALE GENOMIC DNA]</scope>
    <source>
        <strain evidence="2">CGMCC 1.15353</strain>
    </source>
</reference>
<dbReference type="RefSeq" id="WP_188653430.1">
    <property type="nucleotide sequence ID" value="NZ_BMIN01000008.1"/>
</dbReference>
<dbReference type="PROSITE" id="PS51257">
    <property type="entry name" value="PROKAR_LIPOPROTEIN"/>
    <property type="match status" value="1"/>
</dbReference>
<name>A0ABQ1Q5Q9_9BACI</name>
<evidence type="ECO:0000313" key="1">
    <source>
        <dbReference type="EMBL" id="GGD12884.1"/>
    </source>
</evidence>
<organism evidence="1 2">
    <name type="scientific">Pontibacillus salipaludis</name>
    <dbReference type="NCBI Taxonomy" id="1697394"/>
    <lineage>
        <taxon>Bacteria</taxon>
        <taxon>Bacillati</taxon>
        <taxon>Bacillota</taxon>
        <taxon>Bacilli</taxon>
        <taxon>Bacillales</taxon>
        <taxon>Bacillaceae</taxon>
        <taxon>Pontibacillus</taxon>
    </lineage>
</organism>
<accession>A0ABQ1Q5Q9</accession>
<dbReference type="Proteomes" id="UP000642571">
    <property type="component" value="Unassembled WGS sequence"/>
</dbReference>
<dbReference type="EMBL" id="BMIN01000008">
    <property type="protein sequence ID" value="GGD12884.1"/>
    <property type="molecule type" value="Genomic_DNA"/>
</dbReference>
<gene>
    <name evidence="1" type="ORF">GCM10011389_20540</name>
</gene>
<comment type="caution">
    <text evidence="1">The sequence shown here is derived from an EMBL/GenBank/DDBJ whole genome shotgun (WGS) entry which is preliminary data.</text>
</comment>
<sequence length="183" mass="21372">MRRIYLMMVGLILLLLITGCGETSTDLDEYLNSGTSIDSEASSFMPSLSKLPEYEDVEYTYSKNNMLFYQSESISLVVEYDEDTYKSEKKRVKEAVDFLEEPVLAFTSDGEEKYGVPEEKFKVNSYTFNVEKNSKIAYPKRFGMIGMSDQKQRIAYLYFLDTELDYISGSMEEFVKKYFNYRF</sequence>
<evidence type="ECO:0008006" key="3">
    <source>
        <dbReference type="Google" id="ProtNLM"/>
    </source>
</evidence>
<evidence type="ECO:0000313" key="2">
    <source>
        <dbReference type="Proteomes" id="UP000642571"/>
    </source>
</evidence>
<keyword evidence="2" id="KW-1185">Reference proteome</keyword>
<protein>
    <recommendedName>
        <fullName evidence="3">Lipoprotein</fullName>
    </recommendedName>
</protein>
<proteinExistence type="predicted"/>